<dbReference type="Gene3D" id="3.40.50.300">
    <property type="entry name" value="P-loop containing nucleotide triphosphate hydrolases"/>
    <property type="match status" value="1"/>
</dbReference>
<evidence type="ECO:0000256" key="8">
    <source>
        <dbReference type="HAMAP-Rule" id="MF_00238"/>
    </source>
</evidence>
<dbReference type="PANTHER" id="PTHR21299">
    <property type="entry name" value="CYTIDYLATE KINASE/PANTOATE-BETA-ALANINE LIGASE"/>
    <property type="match status" value="1"/>
</dbReference>
<keyword evidence="5 8" id="KW-0067">ATP-binding</keyword>
<comment type="catalytic activity">
    <reaction evidence="6 8">
        <text>dCMP + ATP = dCDP + ADP</text>
        <dbReference type="Rhea" id="RHEA:25094"/>
        <dbReference type="ChEBI" id="CHEBI:30616"/>
        <dbReference type="ChEBI" id="CHEBI:57566"/>
        <dbReference type="ChEBI" id="CHEBI:58593"/>
        <dbReference type="ChEBI" id="CHEBI:456216"/>
        <dbReference type="EC" id="2.7.4.25"/>
    </reaction>
</comment>
<dbReference type="HAMAP" id="MF_00238">
    <property type="entry name" value="Cytidyl_kinase_type1"/>
    <property type="match status" value="1"/>
</dbReference>
<evidence type="ECO:0000256" key="7">
    <source>
        <dbReference type="ARBA" id="ARBA00048478"/>
    </source>
</evidence>
<keyword evidence="3 8" id="KW-0547">Nucleotide-binding</keyword>
<dbReference type="Pfam" id="PF02224">
    <property type="entry name" value="Cytidylate_kin"/>
    <property type="match status" value="1"/>
</dbReference>
<comment type="subcellular location">
    <subcellularLocation>
        <location evidence="8">Cytoplasm</location>
    </subcellularLocation>
</comment>
<keyword evidence="4 8" id="KW-0418">Kinase</keyword>
<dbReference type="EC" id="2.7.4.25" evidence="8"/>
<keyword evidence="8" id="KW-0963">Cytoplasm</keyword>
<sequence length="234" mass="26198">MTSQKAAENGRLNVAIDGPAGAGKSTVARRVASELSYIYVDTGAMYRAVTYYMLRHEIEPEDVNSVLKHLRELSIELVPDLNGQKVLLNGEDVSGPIRSREVTGIVSLYSQIEDLRTHLVELQRVMALRKGVVMDGRDIGTTVLPDAEVKIFMTASVKERALRRFNELEKTDDLTLEQLESDIAARDKLDQEREISPLRQADDAIVLDTTSMSIDEVVEYIVSRCYEVGREVDL</sequence>
<dbReference type="RefSeq" id="WP_091158074.1">
    <property type="nucleotide sequence ID" value="NZ_JBHTKX010000001.1"/>
</dbReference>
<proteinExistence type="inferred from homology"/>
<evidence type="ECO:0000256" key="2">
    <source>
        <dbReference type="ARBA" id="ARBA00022679"/>
    </source>
</evidence>
<comment type="similarity">
    <text evidence="1 8">Belongs to the cytidylate kinase family. Type 1 subfamily.</text>
</comment>
<dbReference type="EMBL" id="JBHTKX010000001">
    <property type="protein sequence ID" value="MFD1127054.1"/>
    <property type="molecule type" value="Genomic_DNA"/>
</dbReference>
<evidence type="ECO:0000256" key="3">
    <source>
        <dbReference type="ARBA" id="ARBA00022741"/>
    </source>
</evidence>
<evidence type="ECO:0000256" key="6">
    <source>
        <dbReference type="ARBA" id="ARBA00047615"/>
    </source>
</evidence>
<protein>
    <recommendedName>
        <fullName evidence="8">Cytidylate kinase</fullName>
        <shortName evidence="8">CK</shortName>
        <ecNumber evidence="8">2.7.4.25</ecNumber>
    </recommendedName>
    <alternativeName>
        <fullName evidence="8">Cytidine monophosphate kinase</fullName>
        <shortName evidence="8">CMP kinase</shortName>
    </alternativeName>
</protein>
<evidence type="ECO:0000313" key="10">
    <source>
        <dbReference type="EMBL" id="MFD1127054.1"/>
    </source>
</evidence>
<reference evidence="11" key="1">
    <citation type="journal article" date="2019" name="Int. J. Syst. Evol. Microbiol.">
        <title>The Global Catalogue of Microorganisms (GCM) 10K type strain sequencing project: providing services to taxonomists for standard genome sequencing and annotation.</title>
        <authorList>
            <consortium name="The Broad Institute Genomics Platform"/>
            <consortium name="The Broad Institute Genome Sequencing Center for Infectious Disease"/>
            <person name="Wu L."/>
            <person name="Ma J."/>
        </authorList>
    </citation>
    <scope>NUCLEOTIDE SEQUENCE [LARGE SCALE GENOMIC DNA]</scope>
    <source>
        <strain evidence="11">CCUG 53519</strain>
    </source>
</reference>
<organism evidence="10 11">
    <name type="scientific">Paenibacillus provencensis</name>
    <dbReference type="NCBI Taxonomy" id="441151"/>
    <lineage>
        <taxon>Bacteria</taxon>
        <taxon>Bacillati</taxon>
        <taxon>Bacillota</taxon>
        <taxon>Bacilli</taxon>
        <taxon>Bacillales</taxon>
        <taxon>Paenibacillaceae</taxon>
        <taxon>Paenibacillus</taxon>
    </lineage>
</organism>
<dbReference type="PANTHER" id="PTHR21299:SF2">
    <property type="entry name" value="CYTIDYLATE KINASE"/>
    <property type="match status" value="1"/>
</dbReference>
<keyword evidence="2 8" id="KW-0808">Transferase</keyword>
<feature type="domain" description="Cytidylate kinase" evidence="9">
    <location>
        <begin position="14"/>
        <end position="223"/>
    </location>
</feature>
<evidence type="ECO:0000256" key="1">
    <source>
        <dbReference type="ARBA" id="ARBA00009427"/>
    </source>
</evidence>
<comment type="catalytic activity">
    <reaction evidence="7 8">
        <text>CMP + ATP = CDP + ADP</text>
        <dbReference type="Rhea" id="RHEA:11600"/>
        <dbReference type="ChEBI" id="CHEBI:30616"/>
        <dbReference type="ChEBI" id="CHEBI:58069"/>
        <dbReference type="ChEBI" id="CHEBI:60377"/>
        <dbReference type="ChEBI" id="CHEBI:456216"/>
        <dbReference type="EC" id="2.7.4.25"/>
    </reaction>
</comment>
<dbReference type="SUPFAM" id="SSF52540">
    <property type="entry name" value="P-loop containing nucleoside triphosphate hydrolases"/>
    <property type="match status" value="1"/>
</dbReference>
<dbReference type="GO" id="GO:0016301">
    <property type="term" value="F:kinase activity"/>
    <property type="evidence" value="ECO:0007669"/>
    <property type="project" value="UniProtKB-KW"/>
</dbReference>
<evidence type="ECO:0000259" key="9">
    <source>
        <dbReference type="Pfam" id="PF02224"/>
    </source>
</evidence>
<name>A0ABW3PI12_9BACL</name>
<dbReference type="InterPro" id="IPR003136">
    <property type="entry name" value="Cytidylate_kin"/>
</dbReference>
<keyword evidence="11" id="KW-1185">Reference proteome</keyword>
<dbReference type="Proteomes" id="UP001597169">
    <property type="component" value="Unassembled WGS sequence"/>
</dbReference>
<gene>
    <name evidence="8 10" type="primary">cmk</name>
    <name evidence="10" type="ORF">ACFQ3J_02585</name>
</gene>
<dbReference type="InterPro" id="IPR011994">
    <property type="entry name" value="Cytidylate_kinase_dom"/>
</dbReference>
<dbReference type="CDD" id="cd02020">
    <property type="entry name" value="CMPK"/>
    <property type="match status" value="1"/>
</dbReference>
<feature type="binding site" evidence="8">
    <location>
        <begin position="18"/>
        <end position="26"/>
    </location>
    <ligand>
        <name>ATP</name>
        <dbReference type="ChEBI" id="CHEBI:30616"/>
    </ligand>
</feature>
<evidence type="ECO:0000256" key="4">
    <source>
        <dbReference type="ARBA" id="ARBA00022777"/>
    </source>
</evidence>
<comment type="caution">
    <text evidence="10">The sequence shown here is derived from an EMBL/GenBank/DDBJ whole genome shotgun (WGS) entry which is preliminary data.</text>
</comment>
<accession>A0ABW3PI12</accession>
<dbReference type="InterPro" id="IPR027417">
    <property type="entry name" value="P-loop_NTPase"/>
</dbReference>
<evidence type="ECO:0000256" key="5">
    <source>
        <dbReference type="ARBA" id="ARBA00022840"/>
    </source>
</evidence>
<dbReference type="NCBIfam" id="TIGR00017">
    <property type="entry name" value="cmk"/>
    <property type="match status" value="1"/>
</dbReference>
<evidence type="ECO:0000313" key="11">
    <source>
        <dbReference type="Proteomes" id="UP001597169"/>
    </source>
</evidence>